<evidence type="ECO:0000256" key="1">
    <source>
        <dbReference type="SAM" id="MobiDB-lite"/>
    </source>
</evidence>
<dbReference type="InterPro" id="IPR021264">
    <property type="entry name" value="AFUB_079030/YDR124W-like"/>
</dbReference>
<accession>A0A178F0B4</accession>
<organism evidence="3 4">
    <name type="scientific">Trichophyton rubrum</name>
    <name type="common">Athlete's foot fungus</name>
    <name type="synonym">Epidermophyton rubrum</name>
    <dbReference type="NCBI Taxonomy" id="5551"/>
    <lineage>
        <taxon>Eukaryota</taxon>
        <taxon>Fungi</taxon>
        <taxon>Dikarya</taxon>
        <taxon>Ascomycota</taxon>
        <taxon>Pezizomycotina</taxon>
        <taxon>Eurotiomycetes</taxon>
        <taxon>Eurotiomycetidae</taxon>
        <taxon>Onygenales</taxon>
        <taxon>Arthrodermataceae</taxon>
        <taxon>Trichophyton</taxon>
    </lineage>
</organism>
<name>A0A178F0B4_TRIRU</name>
<dbReference type="Proteomes" id="UP000243015">
    <property type="component" value="Unassembled WGS sequence"/>
</dbReference>
<protein>
    <recommendedName>
        <fullName evidence="2">Subtelomeric hrmA-associated cluster protein AFUB-079030/YDR124W-like helical bundle domain-containing protein</fullName>
    </recommendedName>
</protein>
<feature type="domain" description="Subtelomeric hrmA-associated cluster protein AFUB-079030/YDR124W-like helical bundle" evidence="2">
    <location>
        <begin position="57"/>
        <end position="184"/>
    </location>
</feature>
<dbReference type="Pfam" id="PF11001">
    <property type="entry name" value="AFUB_07903_YDR124W_hel"/>
    <property type="match status" value="1"/>
</dbReference>
<dbReference type="EMBL" id="LHPM01000013">
    <property type="protein sequence ID" value="OAL65455.1"/>
    <property type="molecule type" value="Genomic_DNA"/>
</dbReference>
<evidence type="ECO:0000259" key="2">
    <source>
        <dbReference type="Pfam" id="PF11001"/>
    </source>
</evidence>
<evidence type="ECO:0000313" key="3">
    <source>
        <dbReference type="EMBL" id="OAL65455.1"/>
    </source>
</evidence>
<dbReference type="PANTHER" id="PTHR36102">
    <property type="entry name" value="CHROMOSOME 10, WHOLE GENOME SHOTGUN SEQUENCE"/>
    <property type="match status" value="1"/>
</dbReference>
<evidence type="ECO:0000313" key="4">
    <source>
        <dbReference type="Proteomes" id="UP000243015"/>
    </source>
</evidence>
<comment type="caution">
    <text evidence="3">The sequence shown here is derived from an EMBL/GenBank/DDBJ whole genome shotgun (WGS) entry which is preliminary data.</text>
</comment>
<gene>
    <name evidence="3" type="ORF">A7C99_2551</name>
</gene>
<dbReference type="PANTHER" id="PTHR36102:SF1">
    <property type="entry name" value="YDR124W-LIKE HELICAL BUNDLE DOMAIN-CONTAINING PROTEIN"/>
    <property type="match status" value="1"/>
</dbReference>
<dbReference type="InterPro" id="IPR047092">
    <property type="entry name" value="AFUB_07903/YDR124W-like_hel"/>
</dbReference>
<sequence length="227" mass="26084">MVSSRKASSLQYPYPHSQRYSLPLGFRKVQQGKKPSASCARPQLDEEPDSVEMVPLEIGDEQKVEAYYESAFAAFQHSNCLQIVKSYAKLMVPHNEANDSNDGDKKGPQTEATPSWWPENFIRRELSCQMESECIRLLIHIFRSLGDTHDITADKLEEASRGVRRHIQPHKRLVILDEIYKVRRAEECYKKGEIDADTVIYVNKEHTRVKQESQVADDADYQCTPKV</sequence>
<feature type="region of interest" description="Disordered" evidence="1">
    <location>
        <begin position="95"/>
        <end position="114"/>
    </location>
</feature>
<proteinExistence type="predicted"/>
<dbReference type="AlphaFoldDB" id="A0A178F0B4"/>
<dbReference type="VEuPathDB" id="FungiDB:TERG_02587"/>
<reference evidence="3 4" key="1">
    <citation type="submission" date="2016-05" db="EMBL/GenBank/DDBJ databases">
        <title>Genome sequencing of Trichophyton rubrum CMCC(F)T1i isolated from hair.</title>
        <authorList>
            <person name="Zhan P."/>
            <person name="Tao Y."/>
            <person name="Liu W."/>
        </authorList>
    </citation>
    <scope>NUCLEOTIDE SEQUENCE [LARGE SCALE GENOMIC DNA]</scope>
    <source>
        <strain evidence="4">CMCC(F)T1i</strain>
    </source>
</reference>